<organism evidence="1 2">
    <name type="scientific">Erwinia phage vB_EamM_Simmy50</name>
    <dbReference type="NCBI Taxonomy" id="1815988"/>
    <lineage>
        <taxon>Viruses</taxon>
        <taxon>Duplodnaviria</taxon>
        <taxon>Heunggongvirae</taxon>
        <taxon>Uroviricota</taxon>
        <taxon>Caudoviricetes</taxon>
        <taxon>Chimalliviridae</taxon>
        <taxon>Agricanvirus</taxon>
        <taxon>Agricanvirus simmy50</taxon>
    </lineage>
</organism>
<sequence>MDNKIQVVILSDDSYQQRFLFLEVPALVNNTDTDITVRKLINEATAKGRPDFNVSLISAGIGMIAGSNNVTMEYQIKANCSGAAGEIAEYIRTVGNYERVQVATKPHIALAMLHNEDWVGKQTIDLMDATPFLTITPVTEETC</sequence>
<proteinExistence type="predicted"/>
<accession>A0A173GCX9</accession>
<evidence type="ECO:0000313" key="2">
    <source>
        <dbReference type="Proteomes" id="UP000222975"/>
    </source>
</evidence>
<name>A0A173GCX9_9CAUD</name>
<gene>
    <name evidence="1" type="ORF">SIMMY50_54</name>
</gene>
<dbReference type="EMBL" id="KU886223">
    <property type="protein sequence ID" value="ANH51516.1"/>
    <property type="molecule type" value="Genomic_DNA"/>
</dbReference>
<protein>
    <submittedName>
        <fullName evidence="1">Uncharacterized protein</fullName>
    </submittedName>
</protein>
<dbReference type="Proteomes" id="UP000222975">
    <property type="component" value="Segment"/>
</dbReference>
<evidence type="ECO:0000313" key="1">
    <source>
        <dbReference type="EMBL" id="ANH51516.1"/>
    </source>
</evidence>
<keyword evidence="2" id="KW-1185">Reference proteome</keyword>
<reference evidence="2" key="1">
    <citation type="submission" date="2016-03" db="EMBL/GenBank/DDBJ databases">
        <authorList>
            <person name="Sharma R."/>
            <person name="Simister A.R."/>
            <person name="Berg J.A."/>
            <person name="Jensen G.L."/>
            <person name="Keele B.R."/>
            <person name="Ward M.E.H."/>
            <person name="Breakwell D.P."/>
            <person name="Hope S."/>
            <person name="Grose J.H."/>
        </authorList>
    </citation>
    <scope>NUCLEOTIDE SEQUENCE [LARGE SCALE GENOMIC DNA]</scope>
</reference>